<dbReference type="Gene3D" id="3.40.50.150">
    <property type="entry name" value="Vaccinia Virus protein VP39"/>
    <property type="match status" value="1"/>
</dbReference>
<protein>
    <recommendedName>
        <fullName evidence="3">O-methyltransferase domain-containing protein</fullName>
    </recommendedName>
</protein>
<gene>
    <name evidence="1" type="ORF">N7460_009069</name>
</gene>
<dbReference type="AlphaFoldDB" id="A0AAD6I6Y1"/>
<dbReference type="PANTHER" id="PTHR43712:SF11">
    <property type="entry name" value="O-METHYLTRANSFERASE (AFU_ORTHOLOGUE AFUA_2G17820)-RELATED"/>
    <property type="match status" value="1"/>
</dbReference>
<dbReference type="EMBL" id="JAQJZL010000010">
    <property type="protein sequence ID" value="KAJ6034894.1"/>
    <property type="molecule type" value="Genomic_DNA"/>
</dbReference>
<evidence type="ECO:0000313" key="1">
    <source>
        <dbReference type="EMBL" id="KAJ6034894.1"/>
    </source>
</evidence>
<dbReference type="Proteomes" id="UP001219568">
    <property type="component" value="Unassembled WGS sequence"/>
</dbReference>
<evidence type="ECO:0000313" key="2">
    <source>
        <dbReference type="Proteomes" id="UP001219568"/>
    </source>
</evidence>
<reference evidence="1" key="1">
    <citation type="journal article" date="2023" name="IMA Fungus">
        <title>Comparative genomic study of the Penicillium genus elucidates a diverse pangenome and 15 lateral gene transfer events.</title>
        <authorList>
            <person name="Petersen C."/>
            <person name="Sorensen T."/>
            <person name="Nielsen M.R."/>
            <person name="Sondergaard T.E."/>
            <person name="Sorensen J.L."/>
            <person name="Fitzpatrick D.A."/>
            <person name="Frisvad J.C."/>
            <person name="Nielsen K.L."/>
        </authorList>
    </citation>
    <scope>NUCLEOTIDE SEQUENCE</scope>
    <source>
        <strain evidence="1">IBT 15450</strain>
    </source>
</reference>
<name>A0AAD6I6Y1_PENCN</name>
<dbReference type="PANTHER" id="PTHR43712">
    <property type="entry name" value="PUTATIVE (AFU_ORTHOLOGUE AFUA_4G14580)-RELATED"/>
    <property type="match status" value="1"/>
</dbReference>
<proteinExistence type="predicted"/>
<comment type="caution">
    <text evidence="1">The sequence shown here is derived from an EMBL/GenBank/DDBJ whole genome shotgun (WGS) entry which is preliminary data.</text>
</comment>
<sequence length="137" mass="15387">MEIQSPENANKGAFQDTHSTELHMFGWLAENKIVEMDALHQMMAAKASHHGHMWTDLIPEKWITGIVPAEEDSPHKFTIADVGASSGIVLDAFRQRLPARNVRLVLQDLPDVVEGNHHVTSMCRMTSPTHRSANHLY</sequence>
<accession>A0AAD6I6Y1</accession>
<dbReference type="InterPro" id="IPR029063">
    <property type="entry name" value="SAM-dependent_MTases_sf"/>
</dbReference>
<organism evidence="1 2">
    <name type="scientific">Penicillium canescens</name>
    <dbReference type="NCBI Taxonomy" id="5083"/>
    <lineage>
        <taxon>Eukaryota</taxon>
        <taxon>Fungi</taxon>
        <taxon>Dikarya</taxon>
        <taxon>Ascomycota</taxon>
        <taxon>Pezizomycotina</taxon>
        <taxon>Eurotiomycetes</taxon>
        <taxon>Eurotiomycetidae</taxon>
        <taxon>Eurotiales</taxon>
        <taxon>Aspergillaceae</taxon>
        <taxon>Penicillium</taxon>
    </lineage>
</organism>
<reference evidence="1" key="2">
    <citation type="submission" date="2023-01" db="EMBL/GenBank/DDBJ databases">
        <authorList>
            <person name="Petersen C."/>
        </authorList>
    </citation>
    <scope>NUCLEOTIDE SEQUENCE</scope>
    <source>
        <strain evidence="1">IBT 15450</strain>
    </source>
</reference>
<evidence type="ECO:0008006" key="3">
    <source>
        <dbReference type="Google" id="ProtNLM"/>
    </source>
</evidence>
<keyword evidence="2" id="KW-1185">Reference proteome</keyword>